<dbReference type="GO" id="GO:0006089">
    <property type="term" value="P:lactate metabolic process"/>
    <property type="evidence" value="ECO:0007669"/>
    <property type="project" value="InterPro"/>
</dbReference>
<evidence type="ECO:0000313" key="2">
    <source>
        <dbReference type="Proteomes" id="UP000464658"/>
    </source>
</evidence>
<proteinExistence type="predicted"/>
<sequence length="85" mass="9627">MAQKKAGKKVVKSKSMVTEEIEMNQALEEIGCEVVESDLGEYILQVDDHEPPSHIVAPALHMTKEQIREVFHEALGMRCQTHLKK</sequence>
<name>A0A5S9MC02_BACIA</name>
<dbReference type="InterPro" id="IPR004452">
    <property type="entry name" value="LutB/LldF"/>
</dbReference>
<dbReference type="PANTHER" id="PTHR47153">
    <property type="entry name" value="LACTATE UTILIZATION PROTEIN B"/>
    <property type="match status" value="1"/>
</dbReference>
<protein>
    <submittedName>
        <fullName evidence="1">Uncharacterized protein</fullName>
    </submittedName>
</protein>
<dbReference type="AlphaFoldDB" id="A0A5S9MC02"/>
<dbReference type="PANTHER" id="PTHR47153:SF2">
    <property type="entry name" value="LACTATE UTILIZATION PROTEIN B"/>
    <property type="match status" value="1"/>
</dbReference>
<dbReference type="EMBL" id="AP021906">
    <property type="protein sequence ID" value="BBP89684.1"/>
    <property type="molecule type" value="Genomic_DNA"/>
</dbReference>
<dbReference type="Proteomes" id="UP000464658">
    <property type="component" value="Chromosome"/>
</dbReference>
<evidence type="ECO:0000313" key="1">
    <source>
        <dbReference type="EMBL" id="BBP89684.1"/>
    </source>
</evidence>
<accession>A0A5S9MC02</accession>
<reference evidence="1 2" key="1">
    <citation type="submission" date="2019-12" db="EMBL/GenBank/DDBJ databases">
        <title>Full genome sequence of a Bacillus safensis strain isolated from commercially available natto in Indonesia.</title>
        <authorList>
            <person name="Yoshida M."/>
            <person name="Uomi M."/>
            <person name="Waturangi D."/>
            <person name="Ekaputri J.J."/>
            <person name="Setiamarga D.H.E."/>
        </authorList>
    </citation>
    <scope>NUCLEOTIDE SEQUENCE [LARGE SCALE GENOMIC DNA]</scope>
    <source>
        <strain evidence="1 2">IDN1</strain>
    </source>
</reference>
<gene>
    <name evidence="1" type="ORF">BsIDN1_33020</name>
</gene>
<organism evidence="1 2">
    <name type="scientific">Bacillus safensis</name>
    <dbReference type="NCBI Taxonomy" id="561879"/>
    <lineage>
        <taxon>Bacteria</taxon>
        <taxon>Bacillati</taxon>
        <taxon>Bacillota</taxon>
        <taxon>Bacilli</taxon>
        <taxon>Bacillales</taxon>
        <taxon>Bacillaceae</taxon>
        <taxon>Bacillus</taxon>
    </lineage>
</organism>